<evidence type="ECO:0000313" key="2">
    <source>
        <dbReference type="Proteomes" id="UP000632138"/>
    </source>
</evidence>
<sequence>MAEMSPRQLVSFVRSLAALGLPADAQAAWISRLSTETAQLLDELALDFDDGFQLVPAFVELGWLNAAALAALRRLDAQLDAMSGDHNAELWSVDALAREEWDRVRSLARAALSELN</sequence>
<name>A0ABS2A564_9ACTN</name>
<accession>A0ABS2A564</accession>
<evidence type="ECO:0000313" key="1">
    <source>
        <dbReference type="EMBL" id="MBM2614391.1"/>
    </source>
</evidence>
<keyword evidence="2" id="KW-1185">Reference proteome</keyword>
<dbReference type="Proteomes" id="UP000632138">
    <property type="component" value="Unassembled WGS sequence"/>
</dbReference>
<organism evidence="1 2">
    <name type="scientific">Paractinoplanes ovalisporus</name>
    <dbReference type="NCBI Taxonomy" id="2810368"/>
    <lineage>
        <taxon>Bacteria</taxon>
        <taxon>Bacillati</taxon>
        <taxon>Actinomycetota</taxon>
        <taxon>Actinomycetes</taxon>
        <taxon>Micromonosporales</taxon>
        <taxon>Micromonosporaceae</taxon>
        <taxon>Paractinoplanes</taxon>
    </lineage>
</organism>
<dbReference type="RefSeq" id="WP_203374286.1">
    <property type="nucleotide sequence ID" value="NZ_JAENHP010000001.1"/>
</dbReference>
<protein>
    <submittedName>
        <fullName evidence="1">Uncharacterized protein</fullName>
    </submittedName>
</protein>
<proteinExistence type="predicted"/>
<comment type="caution">
    <text evidence="1">The sequence shown here is derived from an EMBL/GenBank/DDBJ whole genome shotgun (WGS) entry which is preliminary data.</text>
</comment>
<reference evidence="1 2" key="1">
    <citation type="submission" date="2021-01" db="EMBL/GenBank/DDBJ databases">
        <title>Actinoplanes sp. nov. LDG1-06 isolated from lichen.</title>
        <authorList>
            <person name="Saeng-In P."/>
            <person name="Phongsopitanun W."/>
            <person name="Kanchanasin P."/>
            <person name="Yuki M."/>
            <person name="Kudo T."/>
            <person name="Ohkuma M."/>
            <person name="Tanasupawat S."/>
        </authorList>
    </citation>
    <scope>NUCLEOTIDE SEQUENCE [LARGE SCALE GENOMIC DNA]</scope>
    <source>
        <strain evidence="1 2">LDG1-06</strain>
    </source>
</reference>
<gene>
    <name evidence="1" type="ORF">JIG36_02315</name>
</gene>
<dbReference type="EMBL" id="JAENHP010000001">
    <property type="protein sequence ID" value="MBM2614391.1"/>
    <property type="molecule type" value="Genomic_DNA"/>
</dbReference>